<accession>A0A251STE5</accession>
<evidence type="ECO:0000313" key="3">
    <source>
        <dbReference type="Proteomes" id="UP000215914"/>
    </source>
</evidence>
<gene>
    <name evidence="2" type="ORF">HannXRQ_Chr13g0409031</name>
    <name evidence="1" type="ORF">HanXRQr2_Chr04g0169611</name>
</gene>
<protein>
    <submittedName>
        <fullName evidence="1">Leucine-rich repeat domain superfamily</fullName>
    </submittedName>
    <submittedName>
        <fullName evidence="2">Putative RNI-like superfamily protein</fullName>
    </submittedName>
</protein>
<name>A0A251STE5_HELAN</name>
<dbReference type="SUPFAM" id="SSF52047">
    <property type="entry name" value="RNI-like"/>
    <property type="match status" value="1"/>
</dbReference>
<evidence type="ECO:0000313" key="2">
    <source>
        <dbReference type="EMBL" id="OTG02080.1"/>
    </source>
</evidence>
<reference evidence="1" key="3">
    <citation type="submission" date="2020-06" db="EMBL/GenBank/DDBJ databases">
        <title>Helianthus annuus Genome sequencing and assembly Release 2.</title>
        <authorList>
            <person name="Gouzy J."/>
            <person name="Langlade N."/>
            <person name="Munos S."/>
        </authorList>
    </citation>
    <scope>NUCLEOTIDE SEQUENCE</scope>
    <source>
        <tissue evidence="1">Leaves</tissue>
    </source>
</reference>
<dbReference type="Gene3D" id="3.80.10.10">
    <property type="entry name" value="Ribonuclease Inhibitor"/>
    <property type="match status" value="3"/>
</dbReference>
<sequence>MPEVPSLITLCIGAIRDAILDENGNIPYVYQLPSELFDQILPNLPPLGLQNLQDAMPSGSSSDSWFTDNCLRPSRKRKRYDNFDITWRARYKSRWPIVKEDAAADTDWQQIYWEKHLQNCLDATAETISITLFDGSLGDVEIPDALLKYISYEGHIRRSRSYSNLAYHCERFGLYARRLRLQSAHCVADIGHLLRNTQLEYLEIQWLKSKEQVEGLCKLLEQNKETLASLEFVHCKLPATLVTAICESLHVKGFETNVIRSFSIKRSSFLDCSDFPLPLGLESLLIATSGLTSLILSDNHMWWKTAKLVFDTLLEAESCLQVLDLSENNIAGWLSHFKWGSPSCINTDRQITKSLKSLRVLNLRCNNLQKEDADCLKYAMVYMPNLEVLNLSENPLQDEGIRILFPYFVEKSKCDTPLAELHLENCELSCQGASQLLEILAALNVPLKSLFIGDNHLTSKFGPSLGRFLRSGIQILDVKGIGLGLAGFSDAQKEISQDLSIVRINISGNAGGVRSAEFLSKVISQAPKLISVDASSNWIPVESLPAICALLKAGKGQLEHFNVRQNPLCNKPDIASVVAEFQVNGKPNILLSSPVATLYDNDP</sequence>
<dbReference type="STRING" id="4232.A0A251STE5"/>
<dbReference type="Pfam" id="PF13516">
    <property type="entry name" value="LRR_6"/>
    <property type="match status" value="2"/>
</dbReference>
<keyword evidence="3" id="KW-1185">Reference proteome</keyword>
<dbReference type="InterPro" id="IPR001611">
    <property type="entry name" value="Leu-rich_rpt"/>
</dbReference>
<dbReference type="PANTHER" id="PTHR47818:SF2">
    <property type="entry name" value="F-BOX DOMAIN-CONTAINING PROTEIN"/>
    <property type="match status" value="1"/>
</dbReference>
<reference evidence="1 3" key="1">
    <citation type="journal article" date="2017" name="Nature">
        <title>The sunflower genome provides insights into oil metabolism, flowering and Asterid evolution.</title>
        <authorList>
            <person name="Badouin H."/>
            <person name="Gouzy J."/>
            <person name="Grassa C.J."/>
            <person name="Murat F."/>
            <person name="Staton S.E."/>
            <person name="Cottret L."/>
            <person name="Lelandais-Briere C."/>
            <person name="Owens G.L."/>
            <person name="Carrere S."/>
            <person name="Mayjonade B."/>
            <person name="Legrand L."/>
            <person name="Gill N."/>
            <person name="Kane N.C."/>
            <person name="Bowers J.E."/>
            <person name="Hubner S."/>
            <person name="Bellec A."/>
            <person name="Berard A."/>
            <person name="Berges H."/>
            <person name="Blanchet N."/>
            <person name="Boniface M.C."/>
            <person name="Brunel D."/>
            <person name="Catrice O."/>
            <person name="Chaidir N."/>
            <person name="Claudel C."/>
            <person name="Donnadieu C."/>
            <person name="Faraut T."/>
            <person name="Fievet G."/>
            <person name="Helmstetter N."/>
            <person name="King M."/>
            <person name="Knapp S.J."/>
            <person name="Lai Z."/>
            <person name="Le Paslier M.C."/>
            <person name="Lippi Y."/>
            <person name="Lorenzon L."/>
            <person name="Mandel J.R."/>
            <person name="Marage G."/>
            <person name="Marchand G."/>
            <person name="Marquand E."/>
            <person name="Bret-Mestries E."/>
            <person name="Morien E."/>
            <person name="Nambeesan S."/>
            <person name="Nguyen T."/>
            <person name="Pegot-Espagnet P."/>
            <person name="Pouilly N."/>
            <person name="Raftis F."/>
            <person name="Sallet E."/>
            <person name="Schiex T."/>
            <person name="Thomas J."/>
            <person name="Vandecasteele C."/>
            <person name="Vares D."/>
            <person name="Vear F."/>
            <person name="Vautrin S."/>
            <person name="Crespi M."/>
            <person name="Mangin B."/>
            <person name="Burke J.M."/>
            <person name="Salse J."/>
            <person name="Munos S."/>
            <person name="Vincourt P."/>
            <person name="Rieseberg L.H."/>
            <person name="Langlade N.B."/>
        </authorList>
    </citation>
    <scope>NUCLEOTIDE SEQUENCE [LARGE SCALE GENOMIC DNA]</scope>
    <source>
        <strain evidence="3">cv. SF193</strain>
        <tissue evidence="1">Leaves</tissue>
    </source>
</reference>
<dbReference type="SMART" id="SM00368">
    <property type="entry name" value="LRR_RI"/>
    <property type="match status" value="3"/>
</dbReference>
<dbReference type="Proteomes" id="UP000215914">
    <property type="component" value="Chromosome 13"/>
</dbReference>
<dbReference type="Gramene" id="mRNA:HanXRQr2_Chr04g0169611">
    <property type="protein sequence ID" value="mRNA:HanXRQr2_Chr04g0169611"/>
    <property type="gene ID" value="HanXRQr2_Chr04g0169611"/>
</dbReference>
<dbReference type="FunCoup" id="A0A251STE5">
    <property type="interactions" value="37"/>
</dbReference>
<dbReference type="EMBL" id="CM007902">
    <property type="protein sequence ID" value="OTG02080.1"/>
    <property type="molecule type" value="Genomic_DNA"/>
</dbReference>
<evidence type="ECO:0000313" key="1">
    <source>
        <dbReference type="EMBL" id="KAF5810454.1"/>
    </source>
</evidence>
<reference evidence="2" key="2">
    <citation type="submission" date="2017-02" db="EMBL/GenBank/DDBJ databases">
        <title>Sunflower complete genome.</title>
        <authorList>
            <person name="Langlade N."/>
            <person name="Munos S."/>
        </authorList>
    </citation>
    <scope>NUCLEOTIDE SEQUENCE [LARGE SCALE GENOMIC DNA]</scope>
    <source>
        <tissue evidence="2">Leaves</tissue>
    </source>
</reference>
<proteinExistence type="predicted"/>
<dbReference type="InParanoid" id="A0A251STE5"/>
<dbReference type="AlphaFoldDB" id="A0A251STE5"/>
<dbReference type="InterPro" id="IPR032675">
    <property type="entry name" value="LRR_dom_sf"/>
</dbReference>
<dbReference type="EMBL" id="MNCJ02000319">
    <property type="protein sequence ID" value="KAF5810454.1"/>
    <property type="molecule type" value="Genomic_DNA"/>
</dbReference>
<dbReference type="PANTHER" id="PTHR47818">
    <property type="entry name" value="RNI-LIKE SUPERFAMILY PROTEIN"/>
    <property type="match status" value="1"/>
</dbReference>
<dbReference type="OMA" id="MDKRFAC"/>
<organism evidence="2 3">
    <name type="scientific">Helianthus annuus</name>
    <name type="common">Common sunflower</name>
    <dbReference type="NCBI Taxonomy" id="4232"/>
    <lineage>
        <taxon>Eukaryota</taxon>
        <taxon>Viridiplantae</taxon>
        <taxon>Streptophyta</taxon>
        <taxon>Embryophyta</taxon>
        <taxon>Tracheophyta</taxon>
        <taxon>Spermatophyta</taxon>
        <taxon>Magnoliopsida</taxon>
        <taxon>eudicotyledons</taxon>
        <taxon>Gunneridae</taxon>
        <taxon>Pentapetalae</taxon>
        <taxon>asterids</taxon>
        <taxon>campanulids</taxon>
        <taxon>Asterales</taxon>
        <taxon>Asteraceae</taxon>
        <taxon>Asteroideae</taxon>
        <taxon>Heliantheae alliance</taxon>
        <taxon>Heliantheae</taxon>
        <taxon>Helianthus</taxon>
    </lineage>
</organism>